<dbReference type="GO" id="GO:0016740">
    <property type="term" value="F:transferase activity"/>
    <property type="evidence" value="ECO:0007669"/>
    <property type="project" value="UniProtKB-KW"/>
</dbReference>
<proteinExistence type="predicted"/>
<dbReference type="Proteomes" id="UP000473648">
    <property type="component" value="Unassembled WGS sequence"/>
</dbReference>
<reference evidence="3" key="1">
    <citation type="journal article" date="2020" name="Appl. Environ. Microbiol.">
        <title>Medium-Chain Fatty Acid Synthesis by 'Candidatus Weimeria bifida' gen. nov., sp. nov., and 'Candidatus Pseudoramibacter fermentans' sp. nov.</title>
        <authorList>
            <person name="Scarborough M.J."/>
            <person name="Myers K.S."/>
            <person name="Donohue T.J."/>
            <person name="Noguera D.R."/>
        </authorList>
    </citation>
    <scope>NUCLEOTIDE SEQUENCE</scope>
    <source>
        <strain evidence="3">EUB1.1</strain>
    </source>
</reference>
<name>A0A6L5GRQ2_9FIRM</name>
<accession>A0A6L5GRQ2</accession>
<dbReference type="PANTHER" id="PTHR43686">
    <property type="entry name" value="SULFURTRANSFERASE-RELATED"/>
    <property type="match status" value="1"/>
</dbReference>
<evidence type="ECO:0000256" key="1">
    <source>
        <dbReference type="ARBA" id="ARBA00022679"/>
    </source>
</evidence>
<protein>
    <submittedName>
        <fullName evidence="3">tRNA 2-thiocytidine(32) synthetase TtcA</fullName>
    </submittedName>
</protein>
<dbReference type="CDD" id="cd24138">
    <property type="entry name" value="TtcA-like"/>
    <property type="match status" value="1"/>
</dbReference>
<dbReference type="PANTHER" id="PTHR43686:SF1">
    <property type="entry name" value="AMINOTRAN_5 DOMAIN-CONTAINING PROTEIN"/>
    <property type="match status" value="1"/>
</dbReference>
<gene>
    <name evidence="3" type="ORF">FRC53_05930</name>
</gene>
<dbReference type="Pfam" id="PF01171">
    <property type="entry name" value="ATP_bind_3"/>
    <property type="match status" value="1"/>
</dbReference>
<evidence type="ECO:0000259" key="2">
    <source>
        <dbReference type="Pfam" id="PF01171"/>
    </source>
</evidence>
<organism evidence="3 4">
    <name type="scientific">Candidatus Pseudoramibacter fermentans</name>
    <dbReference type="NCBI Taxonomy" id="2594427"/>
    <lineage>
        <taxon>Bacteria</taxon>
        <taxon>Bacillati</taxon>
        <taxon>Bacillota</taxon>
        <taxon>Clostridia</taxon>
        <taxon>Eubacteriales</taxon>
        <taxon>Eubacteriaceae</taxon>
        <taxon>Pseudoramibacter</taxon>
    </lineage>
</organism>
<dbReference type="GO" id="GO:0008033">
    <property type="term" value="P:tRNA processing"/>
    <property type="evidence" value="ECO:0007669"/>
    <property type="project" value="InterPro"/>
</dbReference>
<comment type="caution">
    <text evidence="3">The sequence shown here is derived from an EMBL/GenBank/DDBJ whole genome shotgun (WGS) entry which is preliminary data.</text>
</comment>
<dbReference type="InterPro" id="IPR011063">
    <property type="entry name" value="TilS/TtcA_N"/>
</dbReference>
<dbReference type="SUPFAM" id="SSF52402">
    <property type="entry name" value="Adenine nucleotide alpha hydrolases-like"/>
    <property type="match status" value="1"/>
</dbReference>
<keyword evidence="4" id="KW-1185">Reference proteome</keyword>
<dbReference type="InterPro" id="IPR035107">
    <property type="entry name" value="tRNA_thiolation_TtcA_Ctu1"/>
</dbReference>
<dbReference type="EMBL" id="VOGB01000004">
    <property type="protein sequence ID" value="MQM72951.1"/>
    <property type="molecule type" value="Genomic_DNA"/>
</dbReference>
<sequence>MKKILGPMRRAIQQFHMIENGDRIAVGLSGGKDSIALLAALARYQKFAPVQFDLEAVTIDAGLEGMDFSPLITYCHDIHVPYTILKTSIATVVFDIRNESNPCSLCARMRRGALHNLCRRLNCNKLALGHHADDAVETFFLSLFFEGRINTFQPVTFLDRKQITLIRPLVFVKEKDIIYDSECQSLPIIGSTCPADGFTKREDVKNFIAKMRAEIPDLNKKVLSAIQNPHPFIPWTKNLKK</sequence>
<keyword evidence="1" id="KW-0808">Transferase</keyword>
<dbReference type="InterPro" id="IPR014729">
    <property type="entry name" value="Rossmann-like_a/b/a_fold"/>
</dbReference>
<dbReference type="AlphaFoldDB" id="A0A6L5GRQ2"/>
<dbReference type="PIRSF" id="PIRSF004976">
    <property type="entry name" value="ATPase_YdaO"/>
    <property type="match status" value="1"/>
</dbReference>
<dbReference type="Gene3D" id="3.40.50.620">
    <property type="entry name" value="HUPs"/>
    <property type="match status" value="1"/>
</dbReference>
<evidence type="ECO:0000313" key="4">
    <source>
        <dbReference type="Proteomes" id="UP000473648"/>
    </source>
</evidence>
<evidence type="ECO:0000313" key="3">
    <source>
        <dbReference type="EMBL" id="MQM72951.1"/>
    </source>
</evidence>
<feature type="domain" description="tRNA(Ile)-lysidine/2-thiocytidine synthase N-terminal" evidence="2">
    <location>
        <begin position="24"/>
        <end position="177"/>
    </location>
</feature>